<name>X0TPW1_9ZZZZ</name>
<dbReference type="EMBL" id="BARS01003139">
    <property type="protein sequence ID" value="GAF78155.1"/>
    <property type="molecule type" value="Genomic_DNA"/>
</dbReference>
<dbReference type="AlphaFoldDB" id="X0TPW1"/>
<evidence type="ECO:0000313" key="1">
    <source>
        <dbReference type="EMBL" id="GAF78155.1"/>
    </source>
</evidence>
<accession>X0TPW1</accession>
<reference evidence="1" key="1">
    <citation type="journal article" date="2014" name="Front. Microbiol.">
        <title>High frequency of phylogenetically diverse reductive dehalogenase-homologous genes in deep subseafloor sedimentary metagenomes.</title>
        <authorList>
            <person name="Kawai M."/>
            <person name="Futagami T."/>
            <person name="Toyoda A."/>
            <person name="Takaki Y."/>
            <person name="Nishi S."/>
            <person name="Hori S."/>
            <person name="Arai W."/>
            <person name="Tsubouchi T."/>
            <person name="Morono Y."/>
            <person name="Uchiyama I."/>
            <person name="Ito T."/>
            <person name="Fujiyama A."/>
            <person name="Inagaki F."/>
            <person name="Takami H."/>
        </authorList>
    </citation>
    <scope>NUCLEOTIDE SEQUENCE</scope>
    <source>
        <strain evidence="1">Expedition CK06-06</strain>
    </source>
</reference>
<proteinExistence type="predicted"/>
<organism evidence="1">
    <name type="scientific">marine sediment metagenome</name>
    <dbReference type="NCBI Taxonomy" id="412755"/>
    <lineage>
        <taxon>unclassified sequences</taxon>
        <taxon>metagenomes</taxon>
        <taxon>ecological metagenomes</taxon>
    </lineage>
</organism>
<sequence length="83" mass="9441">MMSSRILDVWESGRPEDNFISVHSTCKPMGKITIQLDEETEIEFRQIIAKLYKGKRGGLSFAGREAIKEWVRQYHADNLGGGL</sequence>
<gene>
    <name evidence="1" type="ORF">S01H1_06047</name>
</gene>
<protein>
    <submittedName>
        <fullName evidence="1">Uncharacterized protein</fullName>
    </submittedName>
</protein>
<comment type="caution">
    <text evidence="1">The sequence shown here is derived from an EMBL/GenBank/DDBJ whole genome shotgun (WGS) entry which is preliminary data.</text>
</comment>